<reference evidence="2" key="1">
    <citation type="submission" date="2025-08" db="UniProtKB">
        <authorList>
            <consortium name="RefSeq"/>
        </authorList>
    </citation>
    <scope>IDENTIFICATION</scope>
    <source>
        <tissue evidence="2">Stem</tissue>
    </source>
</reference>
<dbReference type="PANTHER" id="PTHR36142:SF2">
    <property type="entry name" value="METALLO-HYDROLASE_OXIDOREDUCTASE SUPERFAMILY PROTEIN"/>
    <property type="match status" value="1"/>
</dbReference>
<dbReference type="SUPFAM" id="SSF56281">
    <property type="entry name" value="Metallo-hydrolase/oxidoreductase"/>
    <property type="match status" value="1"/>
</dbReference>
<name>A0ABM3LAI6_CUCME</name>
<evidence type="ECO:0000313" key="2">
    <source>
        <dbReference type="RefSeq" id="XP_050947045.1"/>
    </source>
</evidence>
<protein>
    <submittedName>
        <fullName evidence="2">Uncharacterized protein LOC103489256 isoform X2</fullName>
    </submittedName>
</protein>
<evidence type="ECO:0000313" key="1">
    <source>
        <dbReference type="Proteomes" id="UP001652600"/>
    </source>
</evidence>
<proteinExistence type="predicted"/>
<gene>
    <name evidence="2" type="primary">LOC103489256</name>
</gene>
<dbReference type="GeneID" id="103489256"/>
<dbReference type="RefSeq" id="XP_050947045.1">
    <property type="nucleotide sequence ID" value="XM_051091088.1"/>
</dbReference>
<dbReference type="PANTHER" id="PTHR36142">
    <property type="entry name" value="METALLO-HYDROLASE/OXIDOREDUCTASE SUPERFAMILY PROTEIN"/>
    <property type="match status" value="1"/>
</dbReference>
<organism evidence="1 2">
    <name type="scientific">Cucumis melo</name>
    <name type="common">Muskmelon</name>
    <dbReference type="NCBI Taxonomy" id="3656"/>
    <lineage>
        <taxon>Eukaryota</taxon>
        <taxon>Viridiplantae</taxon>
        <taxon>Streptophyta</taxon>
        <taxon>Embryophyta</taxon>
        <taxon>Tracheophyta</taxon>
        <taxon>Spermatophyta</taxon>
        <taxon>Magnoliopsida</taxon>
        <taxon>eudicotyledons</taxon>
        <taxon>Gunneridae</taxon>
        <taxon>Pentapetalae</taxon>
        <taxon>rosids</taxon>
        <taxon>fabids</taxon>
        <taxon>Cucurbitales</taxon>
        <taxon>Cucurbitaceae</taxon>
        <taxon>Benincaseae</taxon>
        <taxon>Cucumis</taxon>
    </lineage>
</organism>
<dbReference type="Proteomes" id="UP001652600">
    <property type="component" value="Chromosome 10"/>
</dbReference>
<dbReference type="Pfam" id="PF13483">
    <property type="entry name" value="Lactamase_B_3"/>
    <property type="match status" value="1"/>
</dbReference>
<dbReference type="Gene3D" id="3.60.15.10">
    <property type="entry name" value="Ribonuclease Z/Hydroxyacylglutathione hydrolase-like"/>
    <property type="match status" value="1"/>
</dbReference>
<dbReference type="InterPro" id="IPR036866">
    <property type="entry name" value="RibonucZ/Hydroxyglut_hydro"/>
</dbReference>
<keyword evidence="1" id="KW-1185">Reference proteome</keyword>
<sequence>MAAVQCTSFCKPFSTTRAFSPSSFTLSISRTSYPTLKASSSLLNLSISRSNRVVPAVIAEESADGATVSATDAFNLTYLEGNSWLWEVGGLSILVDPILVGSLDFGISWLYEASKKILKNFQLSELPEFDCLLITQSLDDHCHLKTLRPLSKKSPNVKVIATPNAKTLLDPLFSNVTYLEPGQSSVVEAKNGSQVLIKATAGPVLGPPWQRPENGFIVPMNNGDMDSKGLLASLISAEGTIGSFKELLSRELPEAVVLEPTPGVPLNISPSSDQA</sequence>
<accession>A0ABM3LAI6</accession>